<keyword evidence="1" id="KW-0812">Transmembrane</keyword>
<feature type="transmembrane region" description="Helical" evidence="1">
    <location>
        <begin position="102"/>
        <end position="122"/>
    </location>
</feature>
<feature type="transmembrane region" description="Helical" evidence="1">
    <location>
        <begin position="137"/>
        <end position="156"/>
    </location>
</feature>
<reference evidence="2" key="1">
    <citation type="submission" date="2024-07" db="EMBL/GenBank/DDBJ databases">
        <authorList>
            <person name="Yu S.T."/>
        </authorList>
    </citation>
    <scope>NUCLEOTIDE SEQUENCE</scope>
    <source>
        <strain evidence="2">R11</strain>
    </source>
</reference>
<evidence type="ECO:0000313" key="2">
    <source>
        <dbReference type="EMBL" id="XDQ14728.1"/>
    </source>
</evidence>
<keyword evidence="1" id="KW-1133">Transmembrane helix</keyword>
<accession>A0AB39N8C8</accession>
<dbReference type="RefSeq" id="WP_369274687.1">
    <property type="nucleotide sequence ID" value="NZ_CP163432.1"/>
</dbReference>
<dbReference type="AlphaFoldDB" id="A0AB39N8C8"/>
<feature type="transmembrane region" description="Helical" evidence="1">
    <location>
        <begin position="69"/>
        <end position="90"/>
    </location>
</feature>
<name>A0AB39N8C8_9ACTN</name>
<sequence>MVRVTGPLLYGAAAGAAGTTALNVVSYGDMVLRGRPASSTPETTVRKLAQKLHLRIPGEGEAQENRTTALGALTGLAAGTGMGVVLGLGHAAGWRPARPTQYAVAVVGALVATNGPMTVLGVTDPRTWAATDWAADIVPHLAYAVVTVSVFNRLLGRPPTAARGRRTSHHGRHGC</sequence>
<keyword evidence="1" id="KW-0472">Membrane</keyword>
<gene>
    <name evidence="2" type="ORF">AB5J55_36335</name>
</gene>
<proteinExistence type="predicted"/>
<organism evidence="2">
    <name type="scientific">Streptomyces sp. R11</name>
    <dbReference type="NCBI Taxonomy" id="3238625"/>
    <lineage>
        <taxon>Bacteria</taxon>
        <taxon>Bacillati</taxon>
        <taxon>Actinomycetota</taxon>
        <taxon>Actinomycetes</taxon>
        <taxon>Kitasatosporales</taxon>
        <taxon>Streptomycetaceae</taxon>
        <taxon>Streptomyces</taxon>
    </lineage>
</organism>
<evidence type="ECO:0000256" key="1">
    <source>
        <dbReference type="SAM" id="Phobius"/>
    </source>
</evidence>
<dbReference type="EMBL" id="CP163432">
    <property type="protein sequence ID" value="XDQ14728.1"/>
    <property type="molecule type" value="Genomic_DNA"/>
</dbReference>
<protein>
    <submittedName>
        <fullName evidence="2">Uncharacterized protein</fullName>
    </submittedName>
</protein>